<dbReference type="InterPro" id="IPR013762">
    <property type="entry name" value="Integrase-like_cat_sf"/>
</dbReference>
<gene>
    <name evidence="5" type="ordered locus">Mkms_5552</name>
</gene>
<name>A1UPH8_MYCSK</name>
<dbReference type="SUPFAM" id="SSF56349">
    <property type="entry name" value="DNA breaking-rejoining enzymes"/>
    <property type="match status" value="1"/>
</dbReference>
<sequence length="360" mass="40839">MWVALAAVRDLRGLRREATAEELAEFETDVMAGFVLARAAAGMADTSIGNDLVDLEQIREWFGAPLWQMQPRHADEYLGKVLRNSAPATRHGKAGTLSLFFDYLELRHKAEIYNLTGIVVECPVDEMNRPASGPAASIRIPPSEAEINTLFAGWRNDLVQCRKFAPMARSYAAAQLMMRIGLRINECCYLDLDDIRWELGRFGKLHVRHGKGSRGRGPKQRVVPLINGADRTLRWYVEDVWGHFGDGWDQPGTPLFPSERHHPDGSHIRVSREPLRAALSQAVERHLPQWKGRLTPHVLRHYCASEVYRSGMDLVAIQELLGHQWVATTMRYVHVHREHIEDAWLKGQQRAASRLEGLLP</sequence>
<dbReference type="CDD" id="cd00397">
    <property type="entry name" value="DNA_BRE_C"/>
    <property type="match status" value="1"/>
</dbReference>
<dbReference type="KEGG" id="mkm:Mkms_5552"/>
<dbReference type="PROSITE" id="PS51898">
    <property type="entry name" value="TYR_RECOMBINASE"/>
    <property type="match status" value="1"/>
</dbReference>
<dbReference type="GO" id="GO:0003677">
    <property type="term" value="F:DNA binding"/>
    <property type="evidence" value="ECO:0007669"/>
    <property type="project" value="UniProtKB-KW"/>
</dbReference>
<dbReference type="InterPro" id="IPR011010">
    <property type="entry name" value="DNA_brk_join_enz"/>
</dbReference>
<evidence type="ECO:0000256" key="2">
    <source>
        <dbReference type="ARBA" id="ARBA00023125"/>
    </source>
</evidence>
<comment type="similarity">
    <text evidence="1">Belongs to the 'phage' integrase family.</text>
</comment>
<organism evidence="5">
    <name type="scientific">Mycobacterium sp. (strain KMS)</name>
    <dbReference type="NCBI Taxonomy" id="189918"/>
    <lineage>
        <taxon>Bacteria</taxon>
        <taxon>Bacillati</taxon>
        <taxon>Actinomycetota</taxon>
        <taxon>Actinomycetes</taxon>
        <taxon>Mycobacteriales</taxon>
        <taxon>Mycobacteriaceae</taxon>
        <taxon>Mycobacterium</taxon>
    </lineage>
</organism>
<evidence type="ECO:0000256" key="3">
    <source>
        <dbReference type="ARBA" id="ARBA00023172"/>
    </source>
</evidence>
<protein>
    <submittedName>
        <fullName evidence="5">Phage integrase family protein</fullName>
    </submittedName>
</protein>
<reference evidence="5" key="1">
    <citation type="submission" date="2006-12" db="EMBL/GenBank/DDBJ databases">
        <title>Complete sequence of plasmid pMKMS01 of Mycobacterium sp. KMS.</title>
        <authorList>
            <consortium name="US DOE Joint Genome Institute"/>
            <person name="Copeland A."/>
            <person name="Lucas S."/>
            <person name="Lapidus A."/>
            <person name="Barry K."/>
            <person name="Detter J.C."/>
            <person name="Glavina del Rio T."/>
            <person name="Hammon N."/>
            <person name="Israni S."/>
            <person name="Dalin E."/>
            <person name="Tice H."/>
            <person name="Pitluck S."/>
            <person name="Kiss H."/>
            <person name="Brettin T."/>
            <person name="Bruce D."/>
            <person name="Han C."/>
            <person name="Tapia R."/>
            <person name="Gilna P."/>
            <person name="Schmutz J."/>
            <person name="Larimer F."/>
            <person name="Land M."/>
            <person name="Hauser L."/>
            <person name="Kyrpides N."/>
            <person name="Mikhailova N."/>
            <person name="Miller C.D."/>
            <person name="Richardson P."/>
        </authorList>
    </citation>
    <scope>NUCLEOTIDE SEQUENCE [LARGE SCALE GENOMIC DNA]</scope>
    <source>
        <strain evidence="5">KMS</strain>
        <plasmid evidence="5">pMKMS01</plasmid>
    </source>
</reference>
<feature type="domain" description="Tyr recombinase" evidence="4">
    <location>
        <begin position="137"/>
        <end position="345"/>
    </location>
</feature>
<proteinExistence type="inferred from homology"/>
<dbReference type="InterPro" id="IPR050090">
    <property type="entry name" value="Tyrosine_recombinase_XerCD"/>
</dbReference>
<dbReference type="EMBL" id="CP000519">
    <property type="protein sequence ID" value="ABL94736.1"/>
    <property type="molecule type" value="Genomic_DNA"/>
</dbReference>
<keyword evidence="3" id="KW-0233">DNA recombination</keyword>
<dbReference type="AlphaFoldDB" id="A1UPH8"/>
<dbReference type="GO" id="GO:0015074">
    <property type="term" value="P:DNA integration"/>
    <property type="evidence" value="ECO:0007669"/>
    <property type="project" value="InterPro"/>
</dbReference>
<dbReference type="Pfam" id="PF00589">
    <property type="entry name" value="Phage_integrase"/>
    <property type="match status" value="1"/>
</dbReference>
<dbReference type="PANTHER" id="PTHR30349">
    <property type="entry name" value="PHAGE INTEGRASE-RELATED"/>
    <property type="match status" value="1"/>
</dbReference>
<evidence type="ECO:0000259" key="4">
    <source>
        <dbReference type="PROSITE" id="PS51898"/>
    </source>
</evidence>
<evidence type="ECO:0000256" key="1">
    <source>
        <dbReference type="ARBA" id="ARBA00008857"/>
    </source>
</evidence>
<evidence type="ECO:0000313" key="5">
    <source>
        <dbReference type="EMBL" id="ABL94736.1"/>
    </source>
</evidence>
<dbReference type="HOGENOM" id="CLU_773676_0_0_11"/>
<keyword evidence="5" id="KW-0614">Plasmid</keyword>
<keyword evidence="2" id="KW-0238">DNA-binding</keyword>
<dbReference type="PANTHER" id="PTHR30349:SF41">
    <property type="entry name" value="INTEGRASE_RECOMBINASE PROTEIN MJ0367-RELATED"/>
    <property type="match status" value="1"/>
</dbReference>
<dbReference type="Gene3D" id="1.10.443.10">
    <property type="entry name" value="Intergrase catalytic core"/>
    <property type="match status" value="1"/>
</dbReference>
<accession>A1UPH8</accession>
<geneLocation type="plasmid" evidence="5">
    <name>pMKMS01</name>
</geneLocation>
<dbReference type="GO" id="GO:0006310">
    <property type="term" value="P:DNA recombination"/>
    <property type="evidence" value="ECO:0007669"/>
    <property type="project" value="UniProtKB-KW"/>
</dbReference>
<dbReference type="OrthoDB" id="3698359at2"/>
<dbReference type="InterPro" id="IPR002104">
    <property type="entry name" value="Integrase_catalytic"/>
</dbReference>